<proteinExistence type="predicted"/>
<comment type="caution">
    <text evidence="2">The sequence shown here is derived from an EMBL/GenBank/DDBJ whole genome shotgun (WGS) entry which is preliminary data.</text>
</comment>
<dbReference type="Proteomes" id="UP001172457">
    <property type="component" value="Chromosome 7"/>
</dbReference>
<protein>
    <recommendedName>
        <fullName evidence="1">Tf2-1-like SH3-like domain-containing protein</fullName>
    </recommendedName>
</protein>
<organism evidence="2 3">
    <name type="scientific">Centaurea solstitialis</name>
    <name type="common">yellow star-thistle</name>
    <dbReference type="NCBI Taxonomy" id="347529"/>
    <lineage>
        <taxon>Eukaryota</taxon>
        <taxon>Viridiplantae</taxon>
        <taxon>Streptophyta</taxon>
        <taxon>Embryophyta</taxon>
        <taxon>Tracheophyta</taxon>
        <taxon>Spermatophyta</taxon>
        <taxon>Magnoliopsida</taxon>
        <taxon>eudicotyledons</taxon>
        <taxon>Gunneridae</taxon>
        <taxon>Pentapetalae</taxon>
        <taxon>asterids</taxon>
        <taxon>campanulids</taxon>
        <taxon>Asterales</taxon>
        <taxon>Asteraceae</taxon>
        <taxon>Carduoideae</taxon>
        <taxon>Cardueae</taxon>
        <taxon>Centaureinae</taxon>
        <taxon>Centaurea</taxon>
    </lineage>
</organism>
<gene>
    <name evidence="2" type="ORF">OSB04_029319</name>
</gene>
<dbReference type="EMBL" id="JARYMX010000007">
    <property type="protein sequence ID" value="KAJ9542813.1"/>
    <property type="molecule type" value="Genomic_DNA"/>
</dbReference>
<feature type="domain" description="Tf2-1-like SH3-like" evidence="1">
    <location>
        <begin position="304"/>
        <end position="347"/>
    </location>
</feature>
<dbReference type="Pfam" id="PF24626">
    <property type="entry name" value="SH3_Tf2-1"/>
    <property type="match status" value="1"/>
</dbReference>
<evidence type="ECO:0000313" key="3">
    <source>
        <dbReference type="Proteomes" id="UP001172457"/>
    </source>
</evidence>
<dbReference type="PANTHER" id="PTHR46148">
    <property type="entry name" value="CHROMO DOMAIN-CONTAINING PROTEIN"/>
    <property type="match status" value="1"/>
</dbReference>
<dbReference type="AlphaFoldDB" id="A0AA38T263"/>
<accession>A0AA38T263</accession>
<reference evidence="2" key="1">
    <citation type="submission" date="2023-03" db="EMBL/GenBank/DDBJ databases">
        <title>Chromosome-scale reference genome and RAD-based genetic map of yellow starthistle (Centaurea solstitialis) reveal putative structural variation and QTLs associated with invader traits.</title>
        <authorList>
            <person name="Reatini B."/>
            <person name="Cang F.A."/>
            <person name="Jiang Q."/>
            <person name="Mckibben M.T.W."/>
            <person name="Barker M.S."/>
            <person name="Rieseberg L.H."/>
            <person name="Dlugosch K.M."/>
        </authorList>
    </citation>
    <scope>NUCLEOTIDE SEQUENCE</scope>
    <source>
        <strain evidence="2">CAN-66</strain>
        <tissue evidence="2">Leaf</tissue>
    </source>
</reference>
<sequence length="421" mass="48671">MYGDGERIKTAFCSVAMMRRTIGIPTGRPVEFGFDVIRGSAPVARTPVFWRHLSSKSYQLEVKEEDIHKTAFRARCGHCEFLARHFGLAAAKLHWWIYEPGRKKFRYGGFVEVELWSRLISNRFENCSEVVRGVDFDASRGRRGDEGVLRRVTFCFGGVVTWRSRVRAEHQKPYGKMQTVEVPMWNLSGKFSSEQLVDTFMREVVVGHEVPVSIISVRDARLAYQLWERWDTYLSLAEFPFTLSFHSSFRAQSYVMLAGGDAEPRSVGARGVLGSTEVIQRTTESIKRIMERLRTAHGRQRRRQVWASAFGLFAVFTRFGKAAYRLELLEVLEQTHSTFHVSQVRKCLADETAHMPSDDIQVEESLNYIERPVAVLERKVKTLRNKEIGIVKVQWQHRQGSGWTWEPESEMRKSYPELFSE</sequence>
<evidence type="ECO:0000313" key="2">
    <source>
        <dbReference type="EMBL" id="KAJ9542813.1"/>
    </source>
</evidence>
<dbReference type="PANTHER" id="PTHR46148:SF57">
    <property type="entry name" value="OS12G0499874 PROTEIN"/>
    <property type="match status" value="1"/>
</dbReference>
<name>A0AA38T263_9ASTR</name>
<evidence type="ECO:0000259" key="1">
    <source>
        <dbReference type="Pfam" id="PF24626"/>
    </source>
</evidence>
<dbReference type="InterPro" id="IPR056924">
    <property type="entry name" value="SH3_Tf2-1"/>
</dbReference>
<keyword evidence="3" id="KW-1185">Reference proteome</keyword>